<dbReference type="GO" id="GO:0140359">
    <property type="term" value="F:ABC-type transporter activity"/>
    <property type="evidence" value="ECO:0007669"/>
    <property type="project" value="InterPro"/>
</dbReference>
<feature type="domain" description="ABC-2 type transporter transmembrane" evidence="6">
    <location>
        <begin position="184"/>
        <end position="367"/>
    </location>
</feature>
<feature type="transmembrane region" description="Helical" evidence="5">
    <location>
        <begin position="260"/>
        <end position="284"/>
    </location>
</feature>
<evidence type="ECO:0000313" key="8">
    <source>
        <dbReference type="Proteomes" id="UP000219688"/>
    </source>
</evidence>
<accession>A0A285VWF4</accession>
<sequence length="379" mass="38421">MRSVVALAVLELRRFLADRLNLFFVLVLPMVLVVVLGLQSGGGGGTAQVALSGDASTVAALEAELATIDLDTSRHAEAGTVEELVSVGTADVGIVVRSADPLQLDLVVADEQTAAGLGQLVRSAADRVTVARAQEGVLTGAGISPEQAAAALDGAPDGWSAAGVEVGGTDPVMEEFAAMGRFEIGAGGQLLLFVFLNTLTAASAMINARRSGAIRRTMAAPITSTQAVAGLALGRFVIAVFQGAYIMVASSLLFDVRWGALGAVLTVLALFGLVAAGVALVIGVVVDSDGLASGIGVGGGLILAALGGCMVPLEFFPEGLRMVAMATPHGWAYEALAEIQRRGGGVLDVLPQLGVLAAMAAAVLLAGGWLLRRSLERAM</sequence>
<name>A0A285VWF4_9MICO</name>
<dbReference type="PANTHER" id="PTHR43229">
    <property type="entry name" value="NODULATION PROTEIN J"/>
    <property type="match status" value="1"/>
</dbReference>
<evidence type="ECO:0000259" key="6">
    <source>
        <dbReference type="Pfam" id="PF12698"/>
    </source>
</evidence>
<dbReference type="InterPro" id="IPR051784">
    <property type="entry name" value="Nod_factor_ABC_transporter"/>
</dbReference>
<dbReference type="AlphaFoldDB" id="A0A285VWF4"/>
<gene>
    <name evidence="7" type="ORF">SAMN05421879_1286</name>
</gene>
<keyword evidence="2 5" id="KW-0812">Transmembrane</keyword>
<dbReference type="InterPro" id="IPR013525">
    <property type="entry name" value="ABC2_TM"/>
</dbReference>
<dbReference type="GO" id="GO:0016020">
    <property type="term" value="C:membrane"/>
    <property type="evidence" value="ECO:0007669"/>
    <property type="project" value="UniProtKB-SubCell"/>
</dbReference>
<evidence type="ECO:0000256" key="4">
    <source>
        <dbReference type="ARBA" id="ARBA00023136"/>
    </source>
</evidence>
<evidence type="ECO:0000256" key="1">
    <source>
        <dbReference type="ARBA" id="ARBA00004141"/>
    </source>
</evidence>
<evidence type="ECO:0000313" key="7">
    <source>
        <dbReference type="EMBL" id="SOC58293.1"/>
    </source>
</evidence>
<organism evidence="7 8">
    <name type="scientific">Ornithinimicrobium cerasi</name>
    <dbReference type="NCBI Taxonomy" id="2248773"/>
    <lineage>
        <taxon>Bacteria</taxon>
        <taxon>Bacillati</taxon>
        <taxon>Actinomycetota</taxon>
        <taxon>Actinomycetes</taxon>
        <taxon>Micrococcales</taxon>
        <taxon>Ornithinimicrobiaceae</taxon>
        <taxon>Ornithinimicrobium</taxon>
    </lineage>
</organism>
<evidence type="ECO:0000256" key="5">
    <source>
        <dbReference type="SAM" id="Phobius"/>
    </source>
</evidence>
<dbReference type="EMBL" id="OBQK01000028">
    <property type="protein sequence ID" value="SOC58293.1"/>
    <property type="molecule type" value="Genomic_DNA"/>
</dbReference>
<keyword evidence="4 5" id="KW-0472">Membrane</keyword>
<comment type="subcellular location">
    <subcellularLocation>
        <location evidence="1">Membrane</location>
        <topology evidence="1">Multi-pass membrane protein</topology>
    </subcellularLocation>
</comment>
<reference evidence="8" key="1">
    <citation type="submission" date="2017-08" db="EMBL/GenBank/DDBJ databases">
        <authorList>
            <person name="Varghese N."/>
            <person name="Submissions S."/>
        </authorList>
    </citation>
    <scope>NUCLEOTIDE SEQUENCE [LARGE SCALE GENOMIC DNA]</scope>
    <source>
        <strain evidence="8">USBA17B2</strain>
    </source>
</reference>
<dbReference type="PANTHER" id="PTHR43229:SF6">
    <property type="entry name" value="ABC-TYPE MULTIDRUG TRANSPORT SYSTEM, PERMEASE COMPONENT"/>
    <property type="match status" value="1"/>
</dbReference>
<evidence type="ECO:0000256" key="3">
    <source>
        <dbReference type="ARBA" id="ARBA00022989"/>
    </source>
</evidence>
<feature type="transmembrane region" description="Helical" evidence="5">
    <location>
        <begin position="291"/>
        <end position="313"/>
    </location>
</feature>
<dbReference type="Proteomes" id="UP000219688">
    <property type="component" value="Unassembled WGS sequence"/>
</dbReference>
<keyword evidence="8" id="KW-1185">Reference proteome</keyword>
<dbReference type="Pfam" id="PF12698">
    <property type="entry name" value="ABC2_membrane_3"/>
    <property type="match status" value="1"/>
</dbReference>
<dbReference type="RefSeq" id="WP_097189396.1">
    <property type="nucleotide sequence ID" value="NZ_OBQK01000028.1"/>
</dbReference>
<keyword evidence="3 5" id="KW-1133">Transmembrane helix</keyword>
<proteinExistence type="predicted"/>
<feature type="transmembrane region" description="Helical" evidence="5">
    <location>
        <begin position="186"/>
        <end position="206"/>
    </location>
</feature>
<feature type="transmembrane region" description="Helical" evidence="5">
    <location>
        <begin position="227"/>
        <end position="248"/>
    </location>
</feature>
<feature type="transmembrane region" description="Helical" evidence="5">
    <location>
        <begin position="349"/>
        <end position="371"/>
    </location>
</feature>
<feature type="transmembrane region" description="Helical" evidence="5">
    <location>
        <begin position="20"/>
        <end position="38"/>
    </location>
</feature>
<protein>
    <submittedName>
        <fullName evidence="7">ABC-2 type transport system permease protein</fullName>
    </submittedName>
</protein>
<evidence type="ECO:0000256" key="2">
    <source>
        <dbReference type="ARBA" id="ARBA00022692"/>
    </source>
</evidence>